<reference evidence="1 2" key="1">
    <citation type="submission" date="2019-05" db="EMBL/GenBank/DDBJ databases">
        <title>Another draft genome of Portunus trituberculatus and its Hox gene families provides insights of decapod evolution.</title>
        <authorList>
            <person name="Jeong J.-H."/>
            <person name="Song I."/>
            <person name="Kim S."/>
            <person name="Choi T."/>
            <person name="Kim D."/>
            <person name="Ryu S."/>
            <person name="Kim W."/>
        </authorList>
    </citation>
    <scope>NUCLEOTIDE SEQUENCE [LARGE SCALE GENOMIC DNA]</scope>
    <source>
        <tissue evidence="1">Muscle</tissue>
    </source>
</reference>
<comment type="caution">
    <text evidence="1">The sequence shown here is derived from an EMBL/GenBank/DDBJ whole genome shotgun (WGS) entry which is preliminary data.</text>
</comment>
<gene>
    <name evidence="1" type="ORF">E2C01_088263</name>
</gene>
<dbReference type="AlphaFoldDB" id="A0A5B7J5N8"/>
<dbReference type="Proteomes" id="UP000324222">
    <property type="component" value="Unassembled WGS sequence"/>
</dbReference>
<evidence type="ECO:0000313" key="1">
    <source>
        <dbReference type="EMBL" id="MPC93141.1"/>
    </source>
</evidence>
<dbReference type="EMBL" id="VSRR010093744">
    <property type="protein sequence ID" value="MPC93141.1"/>
    <property type="molecule type" value="Genomic_DNA"/>
</dbReference>
<name>A0A5B7J5N8_PORTR</name>
<organism evidence="1 2">
    <name type="scientific">Portunus trituberculatus</name>
    <name type="common">Swimming crab</name>
    <name type="synonym">Neptunus trituberculatus</name>
    <dbReference type="NCBI Taxonomy" id="210409"/>
    <lineage>
        <taxon>Eukaryota</taxon>
        <taxon>Metazoa</taxon>
        <taxon>Ecdysozoa</taxon>
        <taxon>Arthropoda</taxon>
        <taxon>Crustacea</taxon>
        <taxon>Multicrustacea</taxon>
        <taxon>Malacostraca</taxon>
        <taxon>Eumalacostraca</taxon>
        <taxon>Eucarida</taxon>
        <taxon>Decapoda</taxon>
        <taxon>Pleocyemata</taxon>
        <taxon>Brachyura</taxon>
        <taxon>Eubrachyura</taxon>
        <taxon>Portunoidea</taxon>
        <taxon>Portunidae</taxon>
        <taxon>Portuninae</taxon>
        <taxon>Portunus</taxon>
    </lineage>
</organism>
<sequence length="85" mass="9807">MRDISHGNPGTLPRIRIERRMTSSTYHLHPLDAQCRAHFVPSLSHHGRRFDSVARRDLHSRITGLAEEGRSSHIKAETYFVYISI</sequence>
<protein>
    <submittedName>
        <fullName evidence="1">Uncharacterized protein</fullName>
    </submittedName>
</protein>
<evidence type="ECO:0000313" key="2">
    <source>
        <dbReference type="Proteomes" id="UP000324222"/>
    </source>
</evidence>
<keyword evidence="2" id="KW-1185">Reference proteome</keyword>
<proteinExistence type="predicted"/>
<accession>A0A5B7J5N8</accession>